<feature type="domain" description="Histidine kinase" evidence="8">
    <location>
        <begin position="494"/>
        <end position="705"/>
    </location>
</feature>
<feature type="transmembrane region" description="Helical" evidence="7">
    <location>
        <begin position="137"/>
        <end position="160"/>
    </location>
</feature>
<keyword evidence="3" id="KW-0547">Nucleotide-binding</keyword>
<gene>
    <name evidence="11" type="ORF">A45J_1689</name>
</gene>
<dbReference type="Pfam" id="PF02518">
    <property type="entry name" value="HATPase_c"/>
    <property type="match status" value="1"/>
</dbReference>
<dbReference type="Pfam" id="PF13185">
    <property type="entry name" value="GAF_2"/>
    <property type="match status" value="1"/>
</dbReference>
<dbReference type="SMART" id="SM00091">
    <property type="entry name" value="PAS"/>
    <property type="match status" value="1"/>
</dbReference>
<feature type="transmembrane region" description="Helical" evidence="7">
    <location>
        <begin position="9"/>
        <end position="29"/>
    </location>
</feature>
<evidence type="ECO:0000259" key="9">
    <source>
        <dbReference type="PROSITE" id="PS50112"/>
    </source>
</evidence>
<dbReference type="Gene3D" id="1.10.287.130">
    <property type="match status" value="1"/>
</dbReference>
<evidence type="ECO:0000313" key="11">
    <source>
        <dbReference type="EMBL" id="GER93931.1"/>
    </source>
</evidence>
<dbReference type="CDD" id="cd00082">
    <property type="entry name" value="HisKA"/>
    <property type="match status" value="1"/>
</dbReference>
<keyword evidence="4" id="KW-0418">Kinase</keyword>
<dbReference type="Gene3D" id="3.30.565.10">
    <property type="entry name" value="Histidine kinase-like ATPase, C-terminal domain"/>
    <property type="match status" value="1"/>
</dbReference>
<dbReference type="EMBL" id="BLAB01000001">
    <property type="protein sequence ID" value="GER93931.1"/>
    <property type="molecule type" value="Genomic_DNA"/>
</dbReference>
<dbReference type="SUPFAM" id="SSF55781">
    <property type="entry name" value="GAF domain-like"/>
    <property type="match status" value="1"/>
</dbReference>
<dbReference type="SUPFAM" id="SSF47384">
    <property type="entry name" value="Homodimeric domain of signal transducing histidine kinase"/>
    <property type="match status" value="1"/>
</dbReference>
<dbReference type="PRINTS" id="PR00344">
    <property type="entry name" value="BCTRLSENSOR"/>
</dbReference>
<dbReference type="InterPro" id="IPR029016">
    <property type="entry name" value="GAF-like_dom_sf"/>
</dbReference>
<dbReference type="InterPro" id="IPR000014">
    <property type="entry name" value="PAS"/>
</dbReference>
<keyword evidence="7" id="KW-0472">Membrane</keyword>
<dbReference type="AlphaFoldDB" id="A0A5J4L525"/>
<evidence type="ECO:0000256" key="5">
    <source>
        <dbReference type="ARBA" id="ARBA00022840"/>
    </source>
</evidence>
<evidence type="ECO:0000256" key="3">
    <source>
        <dbReference type="ARBA" id="ARBA00022741"/>
    </source>
</evidence>
<dbReference type="PROSITE" id="PS50109">
    <property type="entry name" value="HIS_KIN"/>
    <property type="match status" value="1"/>
</dbReference>
<keyword evidence="5" id="KW-0067">ATP-binding</keyword>
<dbReference type="SMART" id="SM00387">
    <property type="entry name" value="HATPase_c"/>
    <property type="match status" value="1"/>
</dbReference>
<keyword evidence="6" id="KW-0902">Two-component regulatory system</keyword>
<dbReference type="InterPro" id="IPR003661">
    <property type="entry name" value="HisK_dim/P_dom"/>
</dbReference>
<name>A0A5J4L525_9ZZZZ</name>
<accession>A0A5J4L525</accession>
<keyword evidence="2" id="KW-0808">Transferase</keyword>
<dbReference type="Gene3D" id="3.30.450.20">
    <property type="entry name" value="PAS domain"/>
    <property type="match status" value="1"/>
</dbReference>
<dbReference type="InterPro" id="IPR004358">
    <property type="entry name" value="Sig_transdc_His_kin-like_C"/>
</dbReference>
<sequence>MKGLQYKRTIFIFALILIIYFGIVVTVIVSHEKDMFDMSYENARGELELIGSFVQDAIIRYDYASIEQFLTRWGKRHKDIIELKIIAPNNFVIAHFKREPSMYSFSFKKSVSYENRNLATIEMTKDFSSVKESLNHFLVRLISGAILLTVFTGFTLWYSVRRLALIPMEKEIAIRKEAEERFRTLMESAPDALLYVNDKGKVAMANLQAEKLFGYSIADLIGREIEDLMPVRFRSIHKRHRDKYFQAPTARAMGGHGYEPYGLAADGREFPVDISLSPVKTEDGIFVLADIRDITEHKIAERKIKQGYYFQKTISSILQISIENIPFEKQLEGILDEILSMPTIPSLRMGCIFLIEEKPDTLVMKVQRGYPDAIKEACSNVPVGECLCGLSALSGDIVVCDFDERPHESRYEGMTPHSNYCIPIVSGGKVLGVISIIMEKGYKRDKEDDELMLSISKTIAGVIERHMAEKEKQKLHEQLIQVEKLSALGRLTANVAHEIRNPLTSIGGYARRLSKIALEDKEKEYIGVIISEVDRLEKILKSVLTYSRESRLDLKSYKIADIVNEILKTFEIVCYERNIKIEKDFADVPDIVIDKDRIKEVISNIISNAIDFMYGGGILTISIFQEAIKDASYLCIKISDTGIGIPSDKLRLVFEPFFTTKVMERGTGLGLAISKKIVEDHGGFIKVESAVGKGSTFSIYVPYGLKPLNQ</sequence>
<dbReference type="InterPro" id="IPR036097">
    <property type="entry name" value="HisK_dim/P_sf"/>
</dbReference>
<evidence type="ECO:0000256" key="1">
    <source>
        <dbReference type="ARBA" id="ARBA00022553"/>
    </source>
</evidence>
<keyword evidence="7" id="KW-1133">Transmembrane helix</keyword>
<evidence type="ECO:0000256" key="2">
    <source>
        <dbReference type="ARBA" id="ARBA00022679"/>
    </source>
</evidence>
<dbReference type="SUPFAM" id="SSF55874">
    <property type="entry name" value="ATPase domain of HSP90 chaperone/DNA topoisomerase II/histidine kinase"/>
    <property type="match status" value="1"/>
</dbReference>
<dbReference type="InterPro" id="IPR000700">
    <property type="entry name" value="PAS-assoc_C"/>
</dbReference>
<dbReference type="InterPro" id="IPR003594">
    <property type="entry name" value="HATPase_dom"/>
</dbReference>
<dbReference type="GO" id="GO:0005524">
    <property type="term" value="F:ATP binding"/>
    <property type="evidence" value="ECO:0007669"/>
    <property type="project" value="UniProtKB-KW"/>
</dbReference>
<keyword evidence="1" id="KW-0597">Phosphoprotein</keyword>
<reference evidence="11" key="1">
    <citation type="submission" date="2019-10" db="EMBL/GenBank/DDBJ databases">
        <title>Metagenomic sequencing of thiosulfate-disproportionating enrichment culture.</title>
        <authorList>
            <person name="Umezawa K."/>
            <person name="Kojima H."/>
            <person name="Fukui M."/>
        </authorList>
    </citation>
    <scope>NUCLEOTIDE SEQUENCE</scope>
    <source>
        <strain evidence="11">45J</strain>
    </source>
</reference>
<dbReference type="InterPro" id="IPR036890">
    <property type="entry name" value="HATPase_C_sf"/>
</dbReference>
<dbReference type="InterPro" id="IPR003018">
    <property type="entry name" value="GAF"/>
</dbReference>
<dbReference type="InterPro" id="IPR035965">
    <property type="entry name" value="PAS-like_dom_sf"/>
</dbReference>
<evidence type="ECO:0000259" key="8">
    <source>
        <dbReference type="PROSITE" id="PS50109"/>
    </source>
</evidence>
<dbReference type="CDD" id="cd00130">
    <property type="entry name" value="PAS"/>
    <property type="match status" value="1"/>
</dbReference>
<evidence type="ECO:0000256" key="7">
    <source>
        <dbReference type="SAM" id="Phobius"/>
    </source>
</evidence>
<dbReference type="Pfam" id="PF13426">
    <property type="entry name" value="PAS_9"/>
    <property type="match status" value="1"/>
</dbReference>
<keyword evidence="7" id="KW-0812">Transmembrane</keyword>
<dbReference type="NCBIfam" id="TIGR00229">
    <property type="entry name" value="sensory_box"/>
    <property type="match status" value="1"/>
</dbReference>
<dbReference type="Pfam" id="PF00512">
    <property type="entry name" value="HisKA"/>
    <property type="match status" value="1"/>
</dbReference>
<evidence type="ECO:0008006" key="12">
    <source>
        <dbReference type="Google" id="ProtNLM"/>
    </source>
</evidence>
<evidence type="ECO:0000256" key="6">
    <source>
        <dbReference type="ARBA" id="ARBA00023012"/>
    </source>
</evidence>
<dbReference type="PROSITE" id="PS50112">
    <property type="entry name" value="PAS"/>
    <property type="match status" value="1"/>
</dbReference>
<organism evidence="11">
    <name type="scientific">hot springs metagenome</name>
    <dbReference type="NCBI Taxonomy" id="433727"/>
    <lineage>
        <taxon>unclassified sequences</taxon>
        <taxon>metagenomes</taxon>
        <taxon>ecological metagenomes</taxon>
    </lineage>
</organism>
<dbReference type="PANTHER" id="PTHR43065">
    <property type="entry name" value="SENSOR HISTIDINE KINASE"/>
    <property type="match status" value="1"/>
</dbReference>
<evidence type="ECO:0000256" key="4">
    <source>
        <dbReference type="ARBA" id="ARBA00022777"/>
    </source>
</evidence>
<dbReference type="SMART" id="SM00388">
    <property type="entry name" value="HisKA"/>
    <property type="match status" value="1"/>
</dbReference>
<dbReference type="PROSITE" id="PS50113">
    <property type="entry name" value="PAC"/>
    <property type="match status" value="1"/>
</dbReference>
<dbReference type="Gene3D" id="3.30.450.40">
    <property type="match status" value="1"/>
</dbReference>
<feature type="domain" description="PAS" evidence="9">
    <location>
        <begin position="178"/>
        <end position="229"/>
    </location>
</feature>
<dbReference type="PANTHER" id="PTHR43065:SF10">
    <property type="entry name" value="PEROXIDE STRESS-ACTIVATED HISTIDINE KINASE MAK3"/>
    <property type="match status" value="1"/>
</dbReference>
<dbReference type="InterPro" id="IPR005467">
    <property type="entry name" value="His_kinase_dom"/>
</dbReference>
<evidence type="ECO:0000259" key="10">
    <source>
        <dbReference type="PROSITE" id="PS50113"/>
    </source>
</evidence>
<dbReference type="SUPFAM" id="SSF55785">
    <property type="entry name" value="PYP-like sensor domain (PAS domain)"/>
    <property type="match status" value="1"/>
</dbReference>
<comment type="caution">
    <text evidence="11">The sequence shown here is derived from an EMBL/GenBank/DDBJ whole genome shotgun (WGS) entry which is preliminary data.</text>
</comment>
<dbReference type="GO" id="GO:0000155">
    <property type="term" value="F:phosphorelay sensor kinase activity"/>
    <property type="evidence" value="ECO:0007669"/>
    <property type="project" value="InterPro"/>
</dbReference>
<proteinExistence type="predicted"/>
<feature type="domain" description="PAC" evidence="10">
    <location>
        <begin position="256"/>
        <end position="306"/>
    </location>
</feature>
<protein>
    <recommendedName>
        <fullName evidence="12">PAS domain S-box protein</fullName>
    </recommendedName>
</protein>